<dbReference type="InterPro" id="IPR000477">
    <property type="entry name" value="RT_dom"/>
</dbReference>
<accession>A0A9P6Y6X4</accession>
<dbReference type="AlphaFoldDB" id="A0A9P6Y6X4"/>
<sequence length="643" mass="73576">MTQDRNNIALRAVNPSFSLRSEHAGQYTMSLDEFQQTLAQQTATRKATRKATNRSQRIRHNAGQFQLQHLQSFQHPIHQQQQQQHKYQQLPSKQQQQEDQQSFSTTTAVGGRLSKFASAWTEISNNQFVNNIIQHGYSIPFHTPPPLTTSPTPIVPYSSEQQQQLDKAIQDLLLKSAIEPVTTEEARQIPGFHSSIFVIPKKNGEIRPVFNLKRLNQYLDPPHFKMETIREVAHLLRKIDYLVSIDLSDAFLHIPVHPNSRKFLRFKWKSQVYQYTTTPFGLASVLYLFTKICQPILEWARTQGIRVSAYLDDWILAAESKKLALQHTNMLVQQLQQLGWVVNTKKSVLSPTRKLEHLGFCLDTTTMTASLPAKKIRDLRRSIKQIISKPHSQTPRLIHSLPITFLLQISQVQTCSHPLITTYLDSIAKQAPPVPIHKPRVDLNPSMVHARSIPSCSNTSVSLLQQKLAFLLAMAAFLRPSDLARIPFDSCTERRKKQKIIKDFRVHPHQDKELCSVFCFTVLKDHPRMQGRTRHSALFVKANNFNQPVLSSTISSWLHRRFISLSTTESRVSIRSLASSTALDKGVDLQDIVSLGNWTSSDTFRQHYQQNHMADASFTNTVLAHTEDGTEMFYDADEDWTLD</sequence>
<dbReference type="InterPro" id="IPR011010">
    <property type="entry name" value="DNA_brk_join_enz"/>
</dbReference>
<evidence type="ECO:0000259" key="3">
    <source>
        <dbReference type="PROSITE" id="PS50878"/>
    </source>
</evidence>
<name>A0A9P6Y6X4_RHIOR</name>
<dbReference type="Gene3D" id="3.10.10.10">
    <property type="entry name" value="HIV Type 1 Reverse Transcriptase, subunit A, domain 1"/>
    <property type="match status" value="1"/>
</dbReference>
<evidence type="ECO:0000313" key="4">
    <source>
        <dbReference type="EMBL" id="KAG1540804.1"/>
    </source>
</evidence>
<dbReference type="PROSITE" id="PS50878">
    <property type="entry name" value="RT_POL"/>
    <property type="match status" value="1"/>
</dbReference>
<dbReference type="GO" id="GO:0015074">
    <property type="term" value="P:DNA integration"/>
    <property type="evidence" value="ECO:0007669"/>
    <property type="project" value="InterPro"/>
</dbReference>
<dbReference type="Pfam" id="PF00078">
    <property type="entry name" value="RVT_1"/>
    <property type="match status" value="1"/>
</dbReference>
<dbReference type="Gene3D" id="3.30.70.270">
    <property type="match status" value="1"/>
</dbReference>
<dbReference type="GO" id="GO:0003677">
    <property type="term" value="F:DNA binding"/>
    <property type="evidence" value="ECO:0007669"/>
    <property type="project" value="InterPro"/>
</dbReference>
<organism evidence="4 5">
    <name type="scientific">Rhizopus oryzae</name>
    <name type="common">Mucormycosis agent</name>
    <name type="synonym">Rhizopus arrhizus var. delemar</name>
    <dbReference type="NCBI Taxonomy" id="64495"/>
    <lineage>
        <taxon>Eukaryota</taxon>
        <taxon>Fungi</taxon>
        <taxon>Fungi incertae sedis</taxon>
        <taxon>Mucoromycota</taxon>
        <taxon>Mucoromycotina</taxon>
        <taxon>Mucoromycetes</taxon>
        <taxon>Mucorales</taxon>
        <taxon>Mucorineae</taxon>
        <taxon>Rhizopodaceae</taxon>
        <taxon>Rhizopus</taxon>
    </lineage>
</organism>
<gene>
    <name evidence="4" type="ORF">G6F51_008300</name>
</gene>
<dbReference type="Gene3D" id="1.10.443.10">
    <property type="entry name" value="Intergrase catalytic core"/>
    <property type="match status" value="1"/>
</dbReference>
<dbReference type="InterPro" id="IPR013762">
    <property type="entry name" value="Integrase-like_cat_sf"/>
</dbReference>
<dbReference type="GO" id="GO:0006310">
    <property type="term" value="P:DNA recombination"/>
    <property type="evidence" value="ECO:0007669"/>
    <property type="project" value="UniProtKB-KW"/>
</dbReference>
<dbReference type="SUPFAM" id="SSF56672">
    <property type="entry name" value="DNA/RNA polymerases"/>
    <property type="match status" value="1"/>
</dbReference>
<proteinExistence type="predicted"/>
<dbReference type="InterPro" id="IPR043502">
    <property type="entry name" value="DNA/RNA_pol_sf"/>
</dbReference>
<protein>
    <recommendedName>
        <fullName evidence="3">Reverse transcriptase domain-containing protein</fullName>
    </recommendedName>
</protein>
<dbReference type="InterPro" id="IPR043128">
    <property type="entry name" value="Rev_trsase/Diguanyl_cyclase"/>
</dbReference>
<feature type="compositionally biased region" description="Low complexity" evidence="2">
    <location>
        <begin position="75"/>
        <end position="102"/>
    </location>
</feature>
<evidence type="ECO:0000256" key="1">
    <source>
        <dbReference type="ARBA" id="ARBA00023172"/>
    </source>
</evidence>
<dbReference type="EMBL" id="JAANIT010001343">
    <property type="protein sequence ID" value="KAG1540804.1"/>
    <property type="molecule type" value="Genomic_DNA"/>
</dbReference>
<evidence type="ECO:0000313" key="5">
    <source>
        <dbReference type="Proteomes" id="UP000717996"/>
    </source>
</evidence>
<evidence type="ECO:0000256" key="2">
    <source>
        <dbReference type="SAM" id="MobiDB-lite"/>
    </source>
</evidence>
<reference evidence="4" key="1">
    <citation type="journal article" date="2020" name="Microb. Genom.">
        <title>Genetic diversity of clinical and environmental Mucorales isolates obtained from an investigation of mucormycosis cases among solid organ transplant recipients.</title>
        <authorList>
            <person name="Nguyen M.H."/>
            <person name="Kaul D."/>
            <person name="Muto C."/>
            <person name="Cheng S.J."/>
            <person name="Richter R.A."/>
            <person name="Bruno V.M."/>
            <person name="Liu G."/>
            <person name="Beyhan S."/>
            <person name="Sundermann A.J."/>
            <person name="Mounaud S."/>
            <person name="Pasculle A.W."/>
            <person name="Nierman W.C."/>
            <person name="Driscoll E."/>
            <person name="Cumbie R."/>
            <person name="Clancy C.J."/>
            <person name="Dupont C.L."/>
        </authorList>
    </citation>
    <scope>NUCLEOTIDE SEQUENCE</scope>
    <source>
        <strain evidence="4">GL16</strain>
    </source>
</reference>
<dbReference type="Proteomes" id="UP000717996">
    <property type="component" value="Unassembled WGS sequence"/>
</dbReference>
<keyword evidence="1" id="KW-0233">DNA recombination</keyword>
<dbReference type="CDD" id="cd03714">
    <property type="entry name" value="RT_DIRS1"/>
    <property type="match status" value="1"/>
</dbReference>
<comment type="caution">
    <text evidence="4">The sequence shown here is derived from an EMBL/GenBank/DDBJ whole genome shotgun (WGS) entry which is preliminary data.</text>
</comment>
<feature type="region of interest" description="Disordered" evidence="2">
    <location>
        <begin position="75"/>
        <end position="108"/>
    </location>
</feature>
<dbReference type="PANTHER" id="PTHR33050:SF7">
    <property type="entry name" value="RIBONUCLEASE H"/>
    <property type="match status" value="1"/>
</dbReference>
<dbReference type="InterPro" id="IPR052055">
    <property type="entry name" value="Hepadnavirus_pol/RT"/>
</dbReference>
<dbReference type="PANTHER" id="PTHR33050">
    <property type="entry name" value="REVERSE TRANSCRIPTASE DOMAIN-CONTAINING PROTEIN"/>
    <property type="match status" value="1"/>
</dbReference>
<feature type="domain" description="Reverse transcriptase" evidence="3">
    <location>
        <begin position="180"/>
        <end position="362"/>
    </location>
</feature>
<dbReference type="OrthoDB" id="2286148at2759"/>
<dbReference type="SUPFAM" id="SSF56349">
    <property type="entry name" value="DNA breaking-rejoining enzymes"/>
    <property type="match status" value="1"/>
</dbReference>